<comment type="similarity">
    <text evidence="2">Belongs to the cytidine and deoxycytidylate deaminase family.</text>
</comment>
<evidence type="ECO:0000259" key="6">
    <source>
        <dbReference type="PROSITE" id="PS51747"/>
    </source>
</evidence>
<dbReference type="PANTHER" id="PTHR13857:SF45">
    <property type="entry name" value="DNA DC-DU-EDITING ENZYME APOBEC-3F"/>
    <property type="match status" value="1"/>
</dbReference>
<dbReference type="EMBL" id="AAKN02031264">
    <property type="status" value="NOT_ANNOTATED_CDS"/>
    <property type="molecule type" value="Genomic_DNA"/>
</dbReference>
<dbReference type="GO" id="GO:0051607">
    <property type="term" value="P:defense response to virus"/>
    <property type="evidence" value="ECO:0007669"/>
    <property type="project" value="TreeGrafter"/>
</dbReference>
<dbReference type="EMBL" id="AAKN02031262">
    <property type="status" value="NOT_ANNOTATED_CDS"/>
    <property type="molecule type" value="Genomic_DNA"/>
</dbReference>
<evidence type="ECO:0000256" key="2">
    <source>
        <dbReference type="ARBA" id="ARBA00006576"/>
    </source>
</evidence>
<dbReference type="InterPro" id="IPR016192">
    <property type="entry name" value="APOBEC/CMP_deaminase_Zn-bd"/>
</dbReference>
<organism evidence="7 8">
    <name type="scientific">Cavia porcellus</name>
    <name type="common">Guinea pig</name>
    <dbReference type="NCBI Taxonomy" id="10141"/>
    <lineage>
        <taxon>Eukaryota</taxon>
        <taxon>Metazoa</taxon>
        <taxon>Chordata</taxon>
        <taxon>Craniata</taxon>
        <taxon>Vertebrata</taxon>
        <taxon>Euteleostomi</taxon>
        <taxon>Mammalia</taxon>
        <taxon>Eutheria</taxon>
        <taxon>Euarchontoglires</taxon>
        <taxon>Glires</taxon>
        <taxon>Rodentia</taxon>
        <taxon>Hystricomorpha</taxon>
        <taxon>Caviidae</taxon>
        <taxon>Cavia</taxon>
    </lineage>
</organism>
<evidence type="ECO:0000313" key="7">
    <source>
        <dbReference type="Ensembl" id="ENSCPOP00000016089.2"/>
    </source>
</evidence>
<dbReference type="EMBL" id="AAKN02031263">
    <property type="status" value="NOT_ANNOTATED_CDS"/>
    <property type="molecule type" value="Genomic_DNA"/>
</dbReference>
<gene>
    <name evidence="7" type="primary">Apobec3c</name>
</gene>
<dbReference type="eggNOG" id="KOG4075">
    <property type="taxonomic scope" value="Eukaryota"/>
</dbReference>
<evidence type="ECO:0000256" key="1">
    <source>
        <dbReference type="ARBA" id="ARBA00001947"/>
    </source>
</evidence>
<dbReference type="PROSITE" id="PS51747">
    <property type="entry name" value="CYT_DCMP_DEAMINASES_2"/>
    <property type="match status" value="1"/>
</dbReference>
<dbReference type="SUPFAM" id="SSF53927">
    <property type="entry name" value="Cytidine deaminase-like"/>
    <property type="match status" value="1"/>
</dbReference>
<dbReference type="InterPro" id="IPR050610">
    <property type="entry name" value="APOBEC_Cyt_Deaminase"/>
</dbReference>
<dbReference type="Ensembl" id="ENSCPOT00000025065.2">
    <property type="protein sequence ID" value="ENSCPOP00000016089.2"/>
    <property type="gene ID" value="ENSCPOG00000009257.4"/>
</dbReference>
<accession>H0VZF7</accession>
<dbReference type="VEuPathDB" id="HostDB:ENSCPOG00000009257"/>
<dbReference type="OMA" id="DLETHCH"/>
<dbReference type="PANTHER" id="PTHR13857">
    <property type="entry name" value="MRNA EDITING ENZYME"/>
    <property type="match status" value="1"/>
</dbReference>
<dbReference type="CDD" id="cd01283">
    <property type="entry name" value="cytidine_deaminase"/>
    <property type="match status" value="1"/>
</dbReference>
<dbReference type="InterPro" id="IPR002125">
    <property type="entry name" value="CMP_dCMP_dom"/>
</dbReference>
<sequence length="206" mass="25286">MERSDWSGRDSLEEVCPRGCRWTAHYREPMDCLYQSTFYFHFENLPNADGRHKTFLCFEVKNRNEVLHKGFFLNQPSPFRLHAELRFLSWLHDTCLCPYEYYQVTWYMSWSPCVECAEELTTFLAGHRNVTLTIYVARLYYHQFPVYKNRLQALIKKGATVKVMFFRDFLYCWRRFVYNDFKRFYDWPNLHKNSLHYYKTLQHILE</sequence>
<dbReference type="Pfam" id="PF08210">
    <property type="entry name" value="APOBEC_N"/>
    <property type="match status" value="1"/>
</dbReference>
<reference evidence="7" key="3">
    <citation type="submission" date="2025-09" db="UniProtKB">
        <authorList>
            <consortium name="Ensembl"/>
        </authorList>
    </citation>
    <scope>IDENTIFICATION</scope>
    <source>
        <strain evidence="7">2N</strain>
    </source>
</reference>
<feature type="domain" description="CMP/dCMP-type deaminase" evidence="6">
    <location>
        <begin position="50"/>
        <end position="154"/>
    </location>
</feature>
<dbReference type="GeneID" id="134474852"/>
<evidence type="ECO:0000256" key="3">
    <source>
        <dbReference type="ARBA" id="ARBA00022723"/>
    </source>
</evidence>
<reference evidence="7" key="2">
    <citation type="submission" date="2025-08" db="UniProtKB">
        <authorList>
            <consortium name="Ensembl"/>
        </authorList>
    </citation>
    <scope>IDENTIFICATION</scope>
    <source>
        <strain evidence="7">2N</strain>
    </source>
</reference>
<dbReference type="GO" id="GO:0005634">
    <property type="term" value="C:nucleus"/>
    <property type="evidence" value="ECO:0007669"/>
    <property type="project" value="TreeGrafter"/>
</dbReference>
<keyword evidence="8" id="KW-1185">Reference proteome</keyword>
<protein>
    <recommendedName>
        <fullName evidence="6">CMP/dCMP-type deaminase domain-containing protein</fullName>
    </recommendedName>
</protein>
<comment type="cofactor">
    <cofactor evidence="1">
        <name>Zn(2+)</name>
        <dbReference type="ChEBI" id="CHEBI:29105"/>
    </cofactor>
</comment>
<dbReference type="Gene3D" id="3.40.140.10">
    <property type="entry name" value="Cytidine Deaminase, domain 2"/>
    <property type="match status" value="1"/>
</dbReference>
<dbReference type="GO" id="GO:0008270">
    <property type="term" value="F:zinc ion binding"/>
    <property type="evidence" value="ECO:0007669"/>
    <property type="project" value="InterPro"/>
</dbReference>
<dbReference type="GO" id="GO:0070383">
    <property type="term" value="P:DNA cytosine deamination"/>
    <property type="evidence" value="ECO:0007669"/>
    <property type="project" value="TreeGrafter"/>
</dbReference>
<name>H0VZF7_CAVPO</name>
<proteinExistence type="inferred from homology"/>
<evidence type="ECO:0000256" key="4">
    <source>
        <dbReference type="ARBA" id="ARBA00022801"/>
    </source>
</evidence>
<dbReference type="GO" id="GO:0003723">
    <property type="term" value="F:RNA binding"/>
    <property type="evidence" value="ECO:0007669"/>
    <property type="project" value="TreeGrafter"/>
</dbReference>
<dbReference type="InterPro" id="IPR013158">
    <property type="entry name" value="AID"/>
</dbReference>
<dbReference type="GO" id="GO:0004126">
    <property type="term" value="F:cytidine deaminase activity"/>
    <property type="evidence" value="ECO:0007669"/>
    <property type="project" value="TreeGrafter"/>
</dbReference>
<dbReference type="HOGENOM" id="CLU_080056_2_0_1"/>
<evidence type="ECO:0000313" key="8">
    <source>
        <dbReference type="Proteomes" id="UP000005447"/>
    </source>
</evidence>
<keyword evidence="3" id="KW-0479">Metal-binding</keyword>
<dbReference type="PROSITE" id="PS00903">
    <property type="entry name" value="CYT_DCMP_DEAMINASES_1"/>
    <property type="match status" value="1"/>
</dbReference>
<keyword evidence="4" id="KW-0378">Hydrolase</keyword>
<dbReference type="AlphaFoldDB" id="H0VZF7"/>
<dbReference type="GO" id="GO:0045869">
    <property type="term" value="P:negative regulation of single stranded viral RNA replication via double stranded DNA intermediate"/>
    <property type="evidence" value="ECO:0007669"/>
    <property type="project" value="TreeGrafter"/>
</dbReference>
<dbReference type="GO" id="GO:0000932">
    <property type="term" value="C:P-body"/>
    <property type="evidence" value="ECO:0007669"/>
    <property type="project" value="TreeGrafter"/>
</dbReference>
<dbReference type="GO" id="GO:0016554">
    <property type="term" value="P:cytidine to uridine editing"/>
    <property type="evidence" value="ECO:0007669"/>
    <property type="project" value="TreeGrafter"/>
</dbReference>
<evidence type="ECO:0000256" key="5">
    <source>
        <dbReference type="ARBA" id="ARBA00022833"/>
    </source>
</evidence>
<dbReference type="Bgee" id="ENSCPOG00000009257">
    <property type="expression patterns" value="Expressed in thyroid gland and 13 other cell types or tissues"/>
</dbReference>
<reference evidence="8" key="1">
    <citation type="journal article" date="2011" name="Nature">
        <title>A high-resolution map of human evolutionary constraint using 29 mammals.</title>
        <authorList>
            <person name="Lindblad-Toh K."/>
            <person name="Garber M."/>
            <person name="Zuk O."/>
            <person name="Lin M.F."/>
            <person name="Parker B.J."/>
            <person name="Washietl S."/>
            <person name="Kheradpour P."/>
            <person name="Ernst J."/>
            <person name="Jordan G."/>
            <person name="Mauceli E."/>
            <person name="Ward L.D."/>
            <person name="Lowe C.B."/>
            <person name="Holloway A.K."/>
            <person name="Clamp M."/>
            <person name="Gnerre S."/>
            <person name="Alfoldi J."/>
            <person name="Beal K."/>
            <person name="Chang J."/>
            <person name="Clawson H."/>
            <person name="Cuff J."/>
            <person name="Di Palma F."/>
            <person name="Fitzgerald S."/>
            <person name="Flicek P."/>
            <person name="Guttman M."/>
            <person name="Hubisz M.J."/>
            <person name="Jaffe D.B."/>
            <person name="Jungreis I."/>
            <person name="Kent W.J."/>
            <person name="Kostka D."/>
            <person name="Lara M."/>
            <person name="Martins A.L."/>
            <person name="Massingham T."/>
            <person name="Moltke I."/>
            <person name="Raney B.J."/>
            <person name="Rasmussen M.D."/>
            <person name="Robinson J."/>
            <person name="Stark A."/>
            <person name="Vilella A.J."/>
            <person name="Wen J."/>
            <person name="Xie X."/>
            <person name="Zody M.C."/>
            <person name="Baldwin J."/>
            <person name="Bloom T."/>
            <person name="Chin C.W."/>
            <person name="Heiman D."/>
            <person name="Nicol R."/>
            <person name="Nusbaum C."/>
            <person name="Young S."/>
            <person name="Wilkinson J."/>
            <person name="Worley K.C."/>
            <person name="Kovar C.L."/>
            <person name="Muzny D.M."/>
            <person name="Gibbs R.A."/>
            <person name="Cree A."/>
            <person name="Dihn H.H."/>
            <person name="Fowler G."/>
            <person name="Jhangiani S."/>
            <person name="Joshi V."/>
            <person name="Lee S."/>
            <person name="Lewis L.R."/>
            <person name="Nazareth L.V."/>
            <person name="Okwuonu G."/>
            <person name="Santibanez J."/>
            <person name="Warren W.C."/>
            <person name="Mardis E.R."/>
            <person name="Weinstock G.M."/>
            <person name="Wilson R.K."/>
            <person name="Delehaunty K."/>
            <person name="Dooling D."/>
            <person name="Fronik C."/>
            <person name="Fulton L."/>
            <person name="Fulton B."/>
            <person name="Graves T."/>
            <person name="Minx P."/>
            <person name="Sodergren E."/>
            <person name="Birney E."/>
            <person name="Margulies E.H."/>
            <person name="Herrero J."/>
            <person name="Green E.D."/>
            <person name="Haussler D."/>
            <person name="Siepel A."/>
            <person name="Goldman N."/>
            <person name="Pollard K.S."/>
            <person name="Pedersen J.S."/>
            <person name="Lander E.S."/>
            <person name="Kellis M."/>
        </authorList>
    </citation>
    <scope>NUCLEOTIDE SEQUENCE [LARGE SCALE GENOMIC DNA]</scope>
    <source>
        <strain evidence="8">2N</strain>
    </source>
</reference>
<dbReference type="InterPro" id="IPR016193">
    <property type="entry name" value="Cytidine_deaminase-like"/>
</dbReference>
<dbReference type="RefSeq" id="XP_063099793.1">
    <property type="nucleotide sequence ID" value="XM_063243723.1"/>
</dbReference>
<dbReference type="GeneTree" id="ENSGT00940000162772"/>
<keyword evidence="5" id="KW-0862">Zinc</keyword>
<dbReference type="Proteomes" id="UP000005447">
    <property type="component" value="Unassembled WGS sequence"/>
</dbReference>